<dbReference type="SUPFAM" id="SSF53271">
    <property type="entry name" value="PRTase-like"/>
    <property type="match status" value="1"/>
</dbReference>
<comment type="caution">
    <text evidence="3">The sequence shown here is derived from an EMBL/GenBank/DDBJ whole genome shotgun (WGS) entry which is preliminary data.</text>
</comment>
<protein>
    <submittedName>
        <fullName evidence="3">Uncharacterized protein</fullName>
    </submittedName>
</protein>
<dbReference type="EMBL" id="BARV01037500">
    <property type="protein sequence ID" value="GAI51440.1"/>
    <property type="molecule type" value="Genomic_DNA"/>
</dbReference>
<dbReference type="GO" id="GO:0016740">
    <property type="term" value="F:transferase activity"/>
    <property type="evidence" value="ECO:0007669"/>
    <property type="project" value="UniProtKB-KW"/>
</dbReference>
<reference evidence="3" key="1">
    <citation type="journal article" date="2014" name="Front. Microbiol.">
        <title>High frequency of phylogenetically diverse reductive dehalogenase-homologous genes in deep subseafloor sedimentary metagenomes.</title>
        <authorList>
            <person name="Kawai M."/>
            <person name="Futagami T."/>
            <person name="Toyoda A."/>
            <person name="Takaki Y."/>
            <person name="Nishi S."/>
            <person name="Hori S."/>
            <person name="Arai W."/>
            <person name="Tsubouchi T."/>
            <person name="Morono Y."/>
            <person name="Uchiyama I."/>
            <person name="Ito T."/>
            <person name="Fujiyama A."/>
            <person name="Inagaki F."/>
            <person name="Takami H."/>
        </authorList>
    </citation>
    <scope>NUCLEOTIDE SEQUENCE</scope>
    <source>
        <strain evidence="3">Expedition CK06-06</strain>
    </source>
</reference>
<sequence>AFPNIGIEIERDVKPGEIILINKDGFNTLKHLDLNPIKYGTFEWVYTANSASIIDGVSVEEFRNNIGAILAKRYPVDADLVSEIPNSGIGYALGYANASGIPHIRIFVKYDYADRSFTLGTKEELMVFYPIP</sequence>
<evidence type="ECO:0000256" key="1">
    <source>
        <dbReference type="ARBA" id="ARBA00022679"/>
    </source>
</evidence>
<dbReference type="AlphaFoldDB" id="X1QKB2"/>
<dbReference type="InterPro" id="IPR029057">
    <property type="entry name" value="PRTase-like"/>
</dbReference>
<keyword evidence="1" id="KW-0808">Transferase</keyword>
<evidence type="ECO:0000313" key="3">
    <source>
        <dbReference type="EMBL" id="GAI51440.1"/>
    </source>
</evidence>
<gene>
    <name evidence="3" type="ORF">S06H3_58002</name>
</gene>
<dbReference type="PANTHER" id="PTHR11907">
    <property type="entry name" value="AMIDOPHOSPHORIBOSYLTRANSFERASE"/>
    <property type="match status" value="1"/>
</dbReference>
<dbReference type="Gene3D" id="3.40.50.2020">
    <property type="match status" value="1"/>
</dbReference>
<evidence type="ECO:0000256" key="2">
    <source>
        <dbReference type="ARBA" id="ARBA00022962"/>
    </source>
</evidence>
<feature type="non-terminal residue" evidence="3">
    <location>
        <position position="1"/>
    </location>
</feature>
<dbReference type="InterPro" id="IPR029055">
    <property type="entry name" value="Ntn_hydrolases_N"/>
</dbReference>
<accession>X1QKB2</accession>
<name>X1QKB2_9ZZZZ</name>
<keyword evidence="2" id="KW-0315">Glutamine amidotransferase</keyword>
<proteinExistence type="predicted"/>
<organism evidence="3">
    <name type="scientific">marine sediment metagenome</name>
    <dbReference type="NCBI Taxonomy" id="412755"/>
    <lineage>
        <taxon>unclassified sequences</taxon>
        <taxon>metagenomes</taxon>
        <taxon>ecological metagenomes</taxon>
    </lineage>
</organism>
<dbReference type="Gene3D" id="3.60.20.10">
    <property type="entry name" value="Glutamine Phosphoribosylpyrophosphate, subunit 1, domain 1"/>
    <property type="match status" value="1"/>
</dbReference>